<dbReference type="EMBL" id="CP092625">
    <property type="protein sequence ID" value="UMM40669.1"/>
    <property type="molecule type" value="Genomic_DNA"/>
</dbReference>
<sequence>MPATDTPRKSAVSTHTIPALPFSISTILQGPQTVQKPMKNIKELTKATQMTVDQVQKQVKSNHLIHSIENLLAPRTMVRNTNFSRRSFSPPLPIPIEDIRKEAFDPEYLDHLGYQSVKESVVTIENSNQLRHSIVNLLAPRINVTVPNSSACRIKFSGSQHHSQSFVNSFSTHNSIPLPIPIEDIKQESVDPEYPDYMDYEYVRNSENTFEKFEGTPDTQCKHHNSYKELVESGDVRIRRNTMDALLSDYDVNTNGRRFEYRMDGTESCENHVGHIETEASLQVFDSDVNNPRSASSSSSSTLKSYSYYASDEEMGSASDAESQDYSIFGRPTSKSTILGPPSPVATEDFRSVFSDDDSHMDFEVKEEPSWEVKEEPSWEVSTDEELIDGSYFCQSIANALLSFPVVLDSIKQEVDDPKYSDVSFQKINTDSEVTMKNLGVESCLDTITCASHKGSISQEDKPSSRSSSSSNHIVIPLPVALADIKQEIIDPDYPDEQYNKSVYESKMTMESKDLNGRGQLGESSENGNQSDVYTHGLFSALQSPVSSANPNTNDYEAAPNTRLGQDASAEAPSL</sequence>
<dbReference type="AlphaFoldDB" id="A0AAE9FGF6"/>
<feature type="compositionally biased region" description="Polar residues" evidence="1">
    <location>
        <begin position="522"/>
        <end position="533"/>
    </location>
</feature>
<organism evidence="2 3">
    <name type="scientific">Caenorhabditis briggsae</name>
    <dbReference type="NCBI Taxonomy" id="6238"/>
    <lineage>
        <taxon>Eukaryota</taxon>
        <taxon>Metazoa</taxon>
        <taxon>Ecdysozoa</taxon>
        <taxon>Nematoda</taxon>
        <taxon>Chromadorea</taxon>
        <taxon>Rhabditida</taxon>
        <taxon>Rhabditina</taxon>
        <taxon>Rhabditomorpha</taxon>
        <taxon>Rhabditoidea</taxon>
        <taxon>Rhabditidae</taxon>
        <taxon>Peloderinae</taxon>
        <taxon>Caenorhabditis</taxon>
    </lineage>
</organism>
<evidence type="ECO:0000256" key="1">
    <source>
        <dbReference type="SAM" id="MobiDB-lite"/>
    </source>
</evidence>
<keyword evidence="3" id="KW-1185">Reference proteome</keyword>
<gene>
    <name evidence="2" type="ORF">L5515_017205</name>
</gene>
<evidence type="ECO:0000313" key="3">
    <source>
        <dbReference type="Proteomes" id="UP000829354"/>
    </source>
</evidence>
<dbReference type="Proteomes" id="UP000829354">
    <property type="component" value="Chromosome X"/>
</dbReference>
<feature type="compositionally biased region" description="Polar residues" evidence="1">
    <location>
        <begin position="541"/>
        <end position="555"/>
    </location>
</feature>
<name>A0AAE9FGF6_CAEBR</name>
<evidence type="ECO:0000313" key="2">
    <source>
        <dbReference type="EMBL" id="UMM40669.1"/>
    </source>
</evidence>
<proteinExistence type="predicted"/>
<feature type="region of interest" description="Disordered" evidence="1">
    <location>
        <begin position="514"/>
        <end position="575"/>
    </location>
</feature>
<reference evidence="2 3" key="1">
    <citation type="submission" date="2022-04" db="EMBL/GenBank/DDBJ databases">
        <title>Chromosome-level reference genomes for two strains of Caenorhabditis briggsae: an improved platform for comparative genomics.</title>
        <authorList>
            <person name="Stevens L."/>
            <person name="Andersen E."/>
        </authorList>
    </citation>
    <scope>NUCLEOTIDE SEQUENCE [LARGE SCALE GENOMIC DNA]</scope>
    <source>
        <strain evidence="2">VX34</strain>
        <tissue evidence="2">Whole-organism</tissue>
    </source>
</reference>
<accession>A0AAE9FGF6</accession>
<protein>
    <submittedName>
        <fullName evidence="2">Uncharacterized protein</fullName>
    </submittedName>
</protein>